<dbReference type="Proteomes" id="UP001168821">
    <property type="component" value="Unassembled WGS sequence"/>
</dbReference>
<evidence type="ECO:0008006" key="3">
    <source>
        <dbReference type="Google" id="ProtNLM"/>
    </source>
</evidence>
<sequence>MAFKHVSHVIFDMDGLIIESESVYDKVFSEIALNHGTEYTKDTKLKMMGTPDPITAQIAIKEMQLPYNVDQFLEIYLPRAKELLKHPQLMPGAKRLIQHLHKHNIPIAIATSSSQEFLQIKTQDHQELISLFQHIVCGSTDPEVKNGKPAPDIFQVCASRFSDKPRPDQCLVFEDSPNGAMGAIAAGMQVVLVPDPDIPREARQPATLLLGSLEEFKPELFGLPAFERF</sequence>
<gene>
    <name evidence="1" type="ORF">Zmor_000534</name>
</gene>
<name>A0AA38J052_9CUCU</name>
<dbReference type="InterPro" id="IPR023214">
    <property type="entry name" value="HAD_sf"/>
</dbReference>
<dbReference type="InterPro" id="IPR041492">
    <property type="entry name" value="HAD_2"/>
</dbReference>
<accession>A0AA38J052</accession>
<dbReference type="SFLD" id="SFLDS00003">
    <property type="entry name" value="Haloacid_Dehalogenase"/>
    <property type="match status" value="1"/>
</dbReference>
<dbReference type="Gene3D" id="1.10.150.240">
    <property type="entry name" value="Putative phosphatase, domain 2"/>
    <property type="match status" value="1"/>
</dbReference>
<proteinExistence type="predicted"/>
<keyword evidence="2" id="KW-1185">Reference proteome</keyword>
<dbReference type="SUPFAM" id="SSF56784">
    <property type="entry name" value="HAD-like"/>
    <property type="match status" value="1"/>
</dbReference>
<dbReference type="SFLD" id="SFLDG01135">
    <property type="entry name" value="C1.5.6:_HAD__Beta-PGM__Phospha"/>
    <property type="match status" value="1"/>
</dbReference>
<dbReference type="GO" id="GO:0016791">
    <property type="term" value="F:phosphatase activity"/>
    <property type="evidence" value="ECO:0007669"/>
    <property type="project" value="TreeGrafter"/>
</dbReference>
<dbReference type="AlphaFoldDB" id="A0AA38J052"/>
<dbReference type="InterPro" id="IPR023198">
    <property type="entry name" value="PGP-like_dom2"/>
</dbReference>
<dbReference type="NCBIfam" id="TIGR01509">
    <property type="entry name" value="HAD-SF-IA-v3"/>
    <property type="match status" value="1"/>
</dbReference>
<organism evidence="1 2">
    <name type="scientific">Zophobas morio</name>
    <dbReference type="NCBI Taxonomy" id="2755281"/>
    <lineage>
        <taxon>Eukaryota</taxon>
        <taxon>Metazoa</taxon>
        <taxon>Ecdysozoa</taxon>
        <taxon>Arthropoda</taxon>
        <taxon>Hexapoda</taxon>
        <taxon>Insecta</taxon>
        <taxon>Pterygota</taxon>
        <taxon>Neoptera</taxon>
        <taxon>Endopterygota</taxon>
        <taxon>Coleoptera</taxon>
        <taxon>Polyphaga</taxon>
        <taxon>Cucujiformia</taxon>
        <taxon>Tenebrionidae</taxon>
        <taxon>Zophobas</taxon>
    </lineage>
</organism>
<dbReference type="FunFam" id="3.40.50.1000:FF:000055">
    <property type="entry name" value="Haloacid dehalogenase-like hydrolase family protein"/>
    <property type="match status" value="1"/>
</dbReference>
<dbReference type="SFLD" id="SFLDG01129">
    <property type="entry name" value="C1.5:_HAD__Beta-PGM__Phosphata"/>
    <property type="match status" value="1"/>
</dbReference>
<reference evidence="1" key="1">
    <citation type="journal article" date="2023" name="G3 (Bethesda)">
        <title>Whole genome assemblies of Zophobas morio and Tenebrio molitor.</title>
        <authorList>
            <person name="Kaur S."/>
            <person name="Stinson S.A."/>
            <person name="diCenzo G.C."/>
        </authorList>
    </citation>
    <scope>NUCLEOTIDE SEQUENCE</scope>
    <source>
        <strain evidence="1">QUZm001</strain>
    </source>
</reference>
<comment type="caution">
    <text evidence="1">The sequence shown here is derived from an EMBL/GenBank/DDBJ whole genome shotgun (WGS) entry which is preliminary data.</text>
</comment>
<dbReference type="EMBL" id="JALNTZ010000001">
    <property type="protein sequence ID" value="KAJ3665013.1"/>
    <property type="molecule type" value="Genomic_DNA"/>
</dbReference>
<evidence type="ECO:0000313" key="1">
    <source>
        <dbReference type="EMBL" id="KAJ3665013.1"/>
    </source>
</evidence>
<evidence type="ECO:0000313" key="2">
    <source>
        <dbReference type="Proteomes" id="UP001168821"/>
    </source>
</evidence>
<dbReference type="Pfam" id="PF13419">
    <property type="entry name" value="HAD_2"/>
    <property type="match status" value="1"/>
</dbReference>
<protein>
    <recommendedName>
        <fullName evidence="3">Pseudouridine-5'-monophosphatase</fullName>
    </recommendedName>
</protein>
<dbReference type="Gene3D" id="3.40.50.1000">
    <property type="entry name" value="HAD superfamily/HAD-like"/>
    <property type="match status" value="1"/>
</dbReference>
<dbReference type="PANTHER" id="PTHR18901">
    <property type="entry name" value="2-DEOXYGLUCOSE-6-PHOSPHATE PHOSPHATASE 2"/>
    <property type="match status" value="1"/>
</dbReference>
<dbReference type="InterPro" id="IPR036412">
    <property type="entry name" value="HAD-like_sf"/>
</dbReference>
<dbReference type="InterPro" id="IPR006439">
    <property type="entry name" value="HAD-SF_hydro_IA"/>
</dbReference>
<dbReference type="PANTHER" id="PTHR18901:SF38">
    <property type="entry name" value="PSEUDOURIDINE-5'-PHOSPHATASE"/>
    <property type="match status" value="1"/>
</dbReference>